<dbReference type="SMART" id="SM00530">
    <property type="entry name" value="HTH_XRE"/>
    <property type="match status" value="1"/>
</dbReference>
<dbReference type="SUPFAM" id="SSF47413">
    <property type="entry name" value="lambda repressor-like DNA-binding domains"/>
    <property type="match status" value="1"/>
</dbReference>
<dbReference type="CDD" id="cd00093">
    <property type="entry name" value="HTH_XRE"/>
    <property type="match status" value="1"/>
</dbReference>
<dbReference type="PANTHER" id="PTHR46797:SF1">
    <property type="entry name" value="METHYLPHOSPHONATE SYNTHASE"/>
    <property type="match status" value="1"/>
</dbReference>
<dbReference type="EMBL" id="SEWE01000020">
    <property type="protein sequence ID" value="RYU79326.1"/>
    <property type="molecule type" value="Genomic_DNA"/>
</dbReference>
<name>A0A4Q5LB04_9BACT</name>
<dbReference type="AlphaFoldDB" id="A0A4Q5LB04"/>
<accession>A0A4Q5LB04</accession>
<organism evidence="3 4">
    <name type="scientific">Hymenobacter persicinus</name>
    <dbReference type="NCBI Taxonomy" id="2025506"/>
    <lineage>
        <taxon>Bacteria</taxon>
        <taxon>Pseudomonadati</taxon>
        <taxon>Bacteroidota</taxon>
        <taxon>Cytophagia</taxon>
        <taxon>Cytophagales</taxon>
        <taxon>Hymenobacteraceae</taxon>
        <taxon>Hymenobacter</taxon>
    </lineage>
</organism>
<evidence type="ECO:0000313" key="3">
    <source>
        <dbReference type="EMBL" id="RYU79326.1"/>
    </source>
</evidence>
<dbReference type="PROSITE" id="PS50943">
    <property type="entry name" value="HTH_CROC1"/>
    <property type="match status" value="1"/>
</dbReference>
<dbReference type="GO" id="GO:0005829">
    <property type="term" value="C:cytosol"/>
    <property type="evidence" value="ECO:0007669"/>
    <property type="project" value="TreeGrafter"/>
</dbReference>
<comment type="caution">
    <text evidence="3">The sequence shown here is derived from an EMBL/GenBank/DDBJ whole genome shotgun (WGS) entry which is preliminary data.</text>
</comment>
<evidence type="ECO:0000259" key="2">
    <source>
        <dbReference type="PROSITE" id="PS50943"/>
    </source>
</evidence>
<dbReference type="Proteomes" id="UP000294155">
    <property type="component" value="Unassembled WGS sequence"/>
</dbReference>
<proteinExistence type="predicted"/>
<dbReference type="OrthoDB" id="680346at2"/>
<keyword evidence="1" id="KW-0238">DNA-binding</keyword>
<feature type="domain" description="HTH cro/C1-type" evidence="2">
    <location>
        <begin position="15"/>
        <end position="69"/>
    </location>
</feature>
<sequence length="84" mass="9445">MVKNPAGLIVFGLHVRRLREQRQLSQQALADMADVSKLTIQRLELAKFSVTLDILISLTRAFEIPLQELMNCPGIEAVDKLNKS</sequence>
<dbReference type="InterPro" id="IPR050807">
    <property type="entry name" value="TransReg_Diox_bact_type"/>
</dbReference>
<keyword evidence="4" id="KW-1185">Reference proteome</keyword>
<gene>
    <name evidence="3" type="ORF">EWM57_11050</name>
</gene>
<evidence type="ECO:0000256" key="1">
    <source>
        <dbReference type="ARBA" id="ARBA00023125"/>
    </source>
</evidence>
<dbReference type="Gene3D" id="1.10.260.40">
    <property type="entry name" value="lambda repressor-like DNA-binding domains"/>
    <property type="match status" value="1"/>
</dbReference>
<dbReference type="GO" id="GO:0003700">
    <property type="term" value="F:DNA-binding transcription factor activity"/>
    <property type="evidence" value="ECO:0007669"/>
    <property type="project" value="TreeGrafter"/>
</dbReference>
<evidence type="ECO:0000313" key="4">
    <source>
        <dbReference type="Proteomes" id="UP000294155"/>
    </source>
</evidence>
<dbReference type="PANTHER" id="PTHR46797">
    <property type="entry name" value="HTH-TYPE TRANSCRIPTIONAL REGULATOR"/>
    <property type="match status" value="1"/>
</dbReference>
<dbReference type="GO" id="GO:0003677">
    <property type="term" value="F:DNA binding"/>
    <property type="evidence" value="ECO:0007669"/>
    <property type="project" value="UniProtKB-KW"/>
</dbReference>
<protein>
    <submittedName>
        <fullName evidence="3">XRE family transcriptional regulator</fullName>
    </submittedName>
</protein>
<reference evidence="3 4" key="1">
    <citation type="submission" date="2019-02" db="EMBL/GenBank/DDBJ databases">
        <title>Bacterial novel species isolated from soil.</title>
        <authorList>
            <person name="Jung H.-Y."/>
        </authorList>
    </citation>
    <scope>NUCLEOTIDE SEQUENCE [LARGE SCALE GENOMIC DNA]</scope>
    <source>
        <strain evidence="3 4">1-3-3-3</strain>
    </source>
</reference>
<dbReference type="InterPro" id="IPR010982">
    <property type="entry name" value="Lambda_DNA-bd_dom_sf"/>
</dbReference>
<dbReference type="InterPro" id="IPR001387">
    <property type="entry name" value="Cro/C1-type_HTH"/>
</dbReference>
<dbReference type="Pfam" id="PF01381">
    <property type="entry name" value="HTH_3"/>
    <property type="match status" value="1"/>
</dbReference>